<dbReference type="Proteomes" id="UP000636709">
    <property type="component" value="Unassembled WGS sequence"/>
</dbReference>
<gene>
    <name evidence="2" type="ORF">HU200_056598</name>
</gene>
<keyword evidence="3" id="KW-1185">Reference proteome</keyword>
<feature type="compositionally biased region" description="Polar residues" evidence="1">
    <location>
        <begin position="72"/>
        <end position="87"/>
    </location>
</feature>
<evidence type="ECO:0000313" key="2">
    <source>
        <dbReference type="EMBL" id="KAF8661984.1"/>
    </source>
</evidence>
<comment type="caution">
    <text evidence="2">The sequence shown here is derived from an EMBL/GenBank/DDBJ whole genome shotgun (WGS) entry which is preliminary data.</text>
</comment>
<organism evidence="2 3">
    <name type="scientific">Digitaria exilis</name>
    <dbReference type="NCBI Taxonomy" id="1010633"/>
    <lineage>
        <taxon>Eukaryota</taxon>
        <taxon>Viridiplantae</taxon>
        <taxon>Streptophyta</taxon>
        <taxon>Embryophyta</taxon>
        <taxon>Tracheophyta</taxon>
        <taxon>Spermatophyta</taxon>
        <taxon>Magnoliopsida</taxon>
        <taxon>Liliopsida</taxon>
        <taxon>Poales</taxon>
        <taxon>Poaceae</taxon>
        <taxon>PACMAD clade</taxon>
        <taxon>Panicoideae</taxon>
        <taxon>Panicodae</taxon>
        <taxon>Paniceae</taxon>
        <taxon>Anthephorinae</taxon>
        <taxon>Digitaria</taxon>
    </lineage>
</organism>
<dbReference type="AlphaFoldDB" id="A0A835AM57"/>
<name>A0A835AM57_9POAL</name>
<accession>A0A835AM57</accession>
<protein>
    <submittedName>
        <fullName evidence="2">Uncharacterized protein</fullName>
    </submittedName>
</protein>
<evidence type="ECO:0000256" key="1">
    <source>
        <dbReference type="SAM" id="MobiDB-lite"/>
    </source>
</evidence>
<feature type="region of interest" description="Disordered" evidence="1">
    <location>
        <begin position="72"/>
        <end position="114"/>
    </location>
</feature>
<proteinExistence type="predicted"/>
<sequence length="114" mass="12936">MAYFAIDPRPHDLGHIEQKNEDLAITYLVPEVRKEDCEPMAQAMKDFPSQLTLAHVARWKMNSGILEERPNLHTTHASTPQTCTSSCEPHARRTTRPPTPRINAMHGSPNLLRL</sequence>
<reference evidence="2" key="1">
    <citation type="submission" date="2020-07" db="EMBL/GenBank/DDBJ databases">
        <title>Genome sequence and genetic diversity analysis of an under-domesticated orphan crop, white fonio (Digitaria exilis).</title>
        <authorList>
            <person name="Bennetzen J.L."/>
            <person name="Chen S."/>
            <person name="Ma X."/>
            <person name="Wang X."/>
            <person name="Yssel A.E.J."/>
            <person name="Chaluvadi S.R."/>
            <person name="Johnson M."/>
            <person name="Gangashetty P."/>
            <person name="Hamidou F."/>
            <person name="Sanogo M.D."/>
            <person name="Zwaenepoel A."/>
            <person name="Wallace J."/>
            <person name="Van De Peer Y."/>
            <person name="Van Deynze A."/>
        </authorList>
    </citation>
    <scope>NUCLEOTIDE SEQUENCE</scope>
    <source>
        <tissue evidence="2">Leaves</tissue>
    </source>
</reference>
<evidence type="ECO:0000313" key="3">
    <source>
        <dbReference type="Proteomes" id="UP000636709"/>
    </source>
</evidence>
<dbReference type="EMBL" id="JACEFO010002390">
    <property type="protein sequence ID" value="KAF8661984.1"/>
    <property type="molecule type" value="Genomic_DNA"/>
</dbReference>